<gene>
    <name evidence="6" type="ORF">QPJ95_19995</name>
</gene>
<feature type="transmembrane region" description="Helical" evidence="4">
    <location>
        <begin position="234"/>
        <end position="256"/>
    </location>
</feature>
<dbReference type="GO" id="GO:0022857">
    <property type="term" value="F:transmembrane transporter activity"/>
    <property type="evidence" value="ECO:0007669"/>
    <property type="project" value="InterPro"/>
</dbReference>
<dbReference type="Gene3D" id="1.20.1250.20">
    <property type="entry name" value="MFS general substrate transporter like domains"/>
    <property type="match status" value="1"/>
</dbReference>
<evidence type="ECO:0000313" key="7">
    <source>
        <dbReference type="Proteomes" id="UP001238334"/>
    </source>
</evidence>
<evidence type="ECO:0000256" key="2">
    <source>
        <dbReference type="ARBA" id="ARBA00022989"/>
    </source>
</evidence>
<dbReference type="EMBL" id="CP127247">
    <property type="protein sequence ID" value="WIY24769.1"/>
    <property type="molecule type" value="Genomic_DNA"/>
</dbReference>
<feature type="transmembrane region" description="Helical" evidence="4">
    <location>
        <begin position="320"/>
        <end position="342"/>
    </location>
</feature>
<evidence type="ECO:0000313" key="6">
    <source>
        <dbReference type="EMBL" id="WIY24769.1"/>
    </source>
</evidence>
<dbReference type="Proteomes" id="UP001238334">
    <property type="component" value="Chromosome"/>
</dbReference>
<feature type="transmembrane region" description="Helical" evidence="4">
    <location>
        <begin position="89"/>
        <end position="106"/>
    </location>
</feature>
<keyword evidence="2 4" id="KW-1133">Transmembrane helix</keyword>
<dbReference type="PROSITE" id="PS50850">
    <property type="entry name" value="MFS"/>
    <property type="match status" value="1"/>
</dbReference>
<dbReference type="InterPro" id="IPR020846">
    <property type="entry name" value="MFS_dom"/>
</dbReference>
<dbReference type="InterPro" id="IPR036259">
    <property type="entry name" value="MFS_trans_sf"/>
</dbReference>
<feature type="transmembrane region" description="Helical" evidence="4">
    <location>
        <begin position="262"/>
        <end position="280"/>
    </location>
</feature>
<dbReference type="GO" id="GO:0005886">
    <property type="term" value="C:plasma membrane"/>
    <property type="evidence" value="ECO:0007669"/>
    <property type="project" value="TreeGrafter"/>
</dbReference>
<feature type="transmembrane region" description="Helical" evidence="4">
    <location>
        <begin position="181"/>
        <end position="200"/>
    </location>
</feature>
<keyword evidence="7" id="KW-1185">Reference proteome</keyword>
<proteinExistence type="predicted"/>
<protein>
    <submittedName>
        <fullName evidence="6">MFS transporter</fullName>
    </submittedName>
</protein>
<accession>A0A9Y2L0U1</accession>
<evidence type="ECO:0000256" key="4">
    <source>
        <dbReference type="SAM" id="Phobius"/>
    </source>
</evidence>
<keyword evidence="1 4" id="KW-0812">Transmembrane</keyword>
<reference evidence="6 7" key="1">
    <citation type="submission" date="2023-06" db="EMBL/GenBank/DDBJ databases">
        <title>Parasedimentitalea psychrophila sp. nov., a psychrophilic bacterium isolated from deep-sea sediment.</title>
        <authorList>
            <person name="Li A."/>
        </authorList>
    </citation>
    <scope>NUCLEOTIDE SEQUENCE [LARGE SCALE GENOMIC DNA]</scope>
    <source>
        <strain evidence="6 7">QS115</strain>
    </source>
</reference>
<dbReference type="RefSeq" id="WP_270920366.1">
    <property type="nucleotide sequence ID" value="NZ_CP127247.1"/>
</dbReference>
<sequence length="419" mass="43585">MNLRYPARNRIKMRVFTSKPKTAILTTCTTHIVQDGMSATIYALLPILAQAFGLSYAQVGVLKGLKGLSQAVLEISSGWMSERIGERRLIVVGLALSGAGYLLLSIAPSALLVAICLLIIGAGTAFHHAPSSALIANNCPSATRSSALGLFNASGDVGKLAFTGCFSFAIGAGLAWHQISILYGMVAVFAAVGIAISIGASSLMRHTETREEPDTINQPDITGWGILNWRSYGILLIVSSIDAMVQTSGLVFVAFLMLAKGLSLPVATGATVLLLAGGIFGKAGCGYLADRIGVSTAFAIIQTLTAVGLIAVVVAPTPLAFALLVPLGAVMQGTSSITYGFAADLIDHRRMARGYALLYSSGTFASAVGPLGIGIVADKFGIETAFYIVAVLAMLAVPPIFALRAESTTPRKDHPIRNG</sequence>
<evidence type="ECO:0000256" key="1">
    <source>
        <dbReference type="ARBA" id="ARBA00022692"/>
    </source>
</evidence>
<dbReference type="InterPro" id="IPR011701">
    <property type="entry name" value="MFS"/>
</dbReference>
<dbReference type="Pfam" id="PF07690">
    <property type="entry name" value="MFS_1"/>
    <property type="match status" value="1"/>
</dbReference>
<keyword evidence="3 4" id="KW-0472">Membrane</keyword>
<feature type="transmembrane region" description="Helical" evidence="4">
    <location>
        <begin position="354"/>
        <end position="373"/>
    </location>
</feature>
<dbReference type="PANTHER" id="PTHR43129">
    <property type="entry name" value="FOSMIDOMYCIN RESISTANCE PROTEIN"/>
    <property type="match status" value="1"/>
</dbReference>
<evidence type="ECO:0000259" key="5">
    <source>
        <dbReference type="PROSITE" id="PS50850"/>
    </source>
</evidence>
<dbReference type="AlphaFoldDB" id="A0A9Y2L0U1"/>
<dbReference type="SUPFAM" id="SSF103473">
    <property type="entry name" value="MFS general substrate transporter"/>
    <property type="match status" value="1"/>
</dbReference>
<feature type="transmembrane region" description="Helical" evidence="4">
    <location>
        <begin position="292"/>
        <end position="314"/>
    </location>
</feature>
<feature type="transmembrane region" description="Helical" evidence="4">
    <location>
        <begin position="385"/>
        <end position="403"/>
    </location>
</feature>
<evidence type="ECO:0000256" key="3">
    <source>
        <dbReference type="ARBA" id="ARBA00023136"/>
    </source>
</evidence>
<dbReference type="KEGG" id="ppso:QPJ95_19995"/>
<organism evidence="6 7">
    <name type="scientific">Parasedimentitalea psychrophila</name>
    <dbReference type="NCBI Taxonomy" id="2997337"/>
    <lineage>
        <taxon>Bacteria</taxon>
        <taxon>Pseudomonadati</taxon>
        <taxon>Pseudomonadota</taxon>
        <taxon>Alphaproteobacteria</taxon>
        <taxon>Rhodobacterales</taxon>
        <taxon>Paracoccaceae</taxon>
        <taxon>Parasedimentitalea</taxon>
    </lineage>
</organism>
<name>A0A9Y2L0U1_9RHOB</name>
<dbReference type="PANTHER" id="PTHR43129:SF1">
    <property type="entry name" value="FOSMIDOMYCIN RESISTANCE PROTEIN"/>
    <property type="match status" value="1"/>
</dbReference>
<feature type="domain" description="Major facilitator superfamily (MFS) profile" evidence="5">
    <location>
        <begin position="23"/>
        <end position="408"/>
    </location>
</feature>